<keyword evidence="3" id="KW-1185">Reference proteome</keyword>
<evidence type="ECO:0000313" key="3">
    <source>
        <dbReference type="Proteomes" id="UP000198654"/>
    </source>
</evidence>
<keyword evidence="1" id="KW-0732">Signal</keyword>
<feature type="signal peptide" evidence="1">
    <location>
        <begin position="1"/>
        <end position="18"/>
    </location>
</feature>
<gene>
    <name evidence="2" type="ORF">SAMN05661010_01410</name>
</gene>
<dbReference type="STRING" id="119000.SAMN05661010_01410"/>
<reference evidence="2 3" key="1">
    <citation type="submission" date="2016-10" db="EMBL/GenBank/DDBJ databases">
        <authorList>
            <person name="de Groot N.N."/>
        </authorList>
    </citation>
    <scope>NUCLEOTIDE SEQUENCE [LARGE SCALE GENOMIC DNA]</scope>
    <source>
        <strain evidence="2 3">DSM 14789</strain>
    </source>
</reference>
<dbReference type="EMBL" id="FNGI01000002">
    <property type="protein sequence ID" value="SDL30913.1"/>
    <property type="molecule type" value="Genomic_DNA"/>
</dbReference>
<protein>
    <submittedName>
        <fullName evidence="2">Uncharacterized protein</fullName>
    </submittedName>
</protein>
<proteinExistence type="predicted"/>
<organism evidence="2 3">
    <name type="scientific">Modicisalibacter muralis</name>
    <dbReference type="NCBI Taxonomy" id="119000"/>
    <lineage>
        <taxon>Bacteria</taxon>
        <taxon>Pseudomonadati</taxon>
        <taxon>Pseudomonadota</taxon>
        <taxon>Gammaproteobacteria</taxon>
        <taxon>Oceanospirillales</taxon>
        <taxon>Halomonadaceae</taxon>
        <taxon>Modicisalibacter</taxon>
    </lineage>
</organism>
<evidence type="ECO:0000256" key="1">
    <source>
        <dbReference type="SAM" id="SignalP"/>
    </source>
</evidence>
<feature type="chain" id="PRO_5011597898" evidence="1">
    <location>
        <begin position="19"/>
        <end position="115"/>
    </location>
</feature>
<name>A0A1G9J132_9GAMM</name>
<dbReference type="Proteomes" id="UP000198654">
    <property type="component" value="Unassembled WGS sequence"/>
</dbReference>
<evidence type="ECO:0000313" key="2">
    <source>
        <dbReference type="EMBL" id="SDL30913.1"/>
    </source>
</evidence>
<accession>A0A1G9J132</accession>
<sequence length="115" mass="12692">MRVIVLFLASIMSLPAVAATLVTPHYTVTIERHCAEGNVTCDDVTYTGKSRISGNAITLRGATWHTLCADGVTPCRFLGYRFKNGNVTYVVTQDGKLEVVRNETEVLISEEGNWR</sequence>
<dbReference type="RefSeq" id="WP_245704128.1">
    <property type="nucleotide sequence ID" value="NZ_FNGI01000002.1"/>
</dbReference>
<dbReference type="AlphaFoldDB" id="A0A1G9J132"/>